<dbReference type="EMBL" id="JAATVY010000007">
    <property type="protein sequence ID" value="NJC70736.1"/>
    <property type="molecule type" value="Genomic_DNA"/>
</dbReference>
<protein>
    <submittedName>
        <fullName evidence="2">Aminoglycoside phosphotransferase family protein</fullName>
    </submittedName>
</protein>
<evidence type="ECO:0000259" key="1">
    <source>
        <dbReference type="Pfam" id="PF01636"/>
    </source>
</evidence>
<proteinExistence type="predicted"/>
<dbReference type="RefSeq" id="WP_167925622.1">
    <property type="nucleotide sequence ID" value="NZ_JAATVY010000007.1"/>
</dbReference>
<dbReference type="InterPro" id="IPR002575">
    <property type="entry name" value="Aminoglycoside_PTrfase"/>
</dbReference>
<organism evidence="2 3">
    <name type="scientific">Planosporangium thailandense</name>
    <dbReference type="NCBI Taxonomy" id="765197"/>
    <lineage>
        <taxon>Bacteria</taxon>
        <taxon>Bacillati</taxon>
        <taxon>Actinomycetota</taxon>
        <taxon>Actinomycetes</taxon>
        <taxon>Micromonosporales</taxon>
        <taxon>Micromonosporaceae</taxon>
        <taxon>Planosporangium</taxon>
    </lineage>
</organism>
<dbReference type="Gene3D" id="3.90.1200.10">
    <property type="match status" value="1"/>
</dbReference>
<comment type="caution">
    <text evidence="2">The sequence shown here is derived from an EMBL/GenBank/DDBJ whole genome shotgun (WGS) entry which is preliminary data.</text>
</comment>
<keyword evidence="3" id="KW-1185">Reference proteome</keyword>
<dbReference type="SUPFAM" id="SSF56112">
    <property type="entry name" value="Protein kinase-like (PK-like)"/>
    <property type="match status" value="1"/>
</dbReference>
<evidence type="ECO:0000313" key="3">
    <source>
        <dbReference type="Proteomes" id="UP000722989"/>
    </source>
</evidence>
<gene>
    <name evidence="2" type="ORF">HC031_13570</name>
</gene>
<evidence type="ECO:0000313" key="2">
    <source>
        <dbReference type="EMBL" id="NJC70736.1"/>
    </source>
</evidence>
<dbReference type="Pfam" id="PF01636">
    <property type="entry name" value="APH"/>
    <property type="match status" value="1"/>
</dbReference>
<feature type="domain" description="Aminoglycoside phosphotransferase" evidence="1">
    <location>
        <begin position="35"/>
        <end position="257"/>
    </location>
</feature>
<dbReference type="InterPro" id="IPR011009">
    <property type="entry name" value="Kinase-like_dom_sf"/>
</dbReference>
<reference evidence="2 3" key="1">
    <citation type="submission" date="2020-03" db="EMBL/GenBank/DDBJ databases">
        <title>WGS of the type strain of Planosporangium spp.</title>
        <authorList>
            <person name="Thawai C."/>
        </authorList>
    </citation>
    <scope>NUCLEOTIDE SEQUENCE [LARGE SCALE GENOMIC DNA]</scope>
    <source>
        <strain evidence="2 3">TBRC 5610</strain>
    </source>
</reference>
<sequence length="310" mass="33762">MNTDDVTGVAVPNEVAVEEAADRAAAEVGLTSPVPAGSGLEFVVFRAWSRDLGEVALRVPRLHQYAYAGREPFSARRALEQEHLLCAHLHPLGLPVAEPLALVDTAAAPVLVSRFLRSDRTGARPEQVGRLLARLHQVPPPTGIVPIDHDGFPFDVAIARRVSTRWAWLGEVTPDLPPLPALPRLIELLAPLAERPRLLHLDIRACNLISTEEEVSGLFDWGCAMLGHPALELARAAENAPLPENEVDIEPLLAGYRREAPVPRVDPRVDTVLRLDGVTMLSVVFAMHAPDPQRRAVLLDRTRTLAAALC</sequence>
<name>A0ABX0XY12_9ACTN</name>
<dbReference type="Proteomes" id="UP000722989">
    <property type="component" value="Unassembled WGS sequence"/>
</dbReference>
<accession>A0ABX0XY12</accession>